<protein>
    <submittedName>
        <fullName evidence="2">Uncharacterized protein</fullName>
    </submittedName>
</protein>
<evidence type="ECO:0000313" key="3">
    <source>
        <dbReference type="Proteomes" id="UP000026915"/>
    </source>
</evidence>
<dbReference type="InParanoid" id="A0A061GUU1"/>
<proteinExistence type="predicted"/>
<gene>
    <name evidence="2" type="ORF">TCM_041194</name>
</gene>
<evidence type="ECO:0000313" key="2">
    <source>
        <dbReference type="EMBL" id="EOY33241.1"/>
    </source>
</evidence>
<accession>A0A061GUU1</accession>
<keyword evidence="1" id="KW-0472">Membrane</keyword>
<feature type="transmembrane region" description="Helical" evidence="1">
    <location>
        <begin position="58"/>
        <end position="78"/>
    </location>
</feature>
<keyword evidence="3" id="KW-1185">Reference proteome</keyword>
<dbReference type="AlphaFoldDB" id="A0A061GUU1"/>
<dbReference type="EMBL" id="CM001887">
    <property type="protein sequence ID" value="EOY33241.1"/>
    <property type="molecule type" value="Genomic_DNA"/>
</dbReference>
<keyword evidence="1" id="KW-0812">Transmembrane</keyword>
<name>A0A061GUU1_THECC</name>
<evidence type="ECO:0000256" key="1">
    <source>
        <dbReference type="SAM" id="Phobius"/>
    </source>
</evidence>
<organism evidence="2 3">
    <name type="scientific">Theobroma cacao</name>
    <name type="common">Cacao</name>
    <name type="synonym">Cocoa</name>
    <dbReference type="NCBI Taxonomy" id="3641"/>
    <lineage>
        <taxon>Eukaryota</taxon>
        <taxon>Viridiplantae</taxon>
        <taxon>Streptophyta</taxon>
        <taxon>Embryophyta</taxon>
        <taxon>Tracheophyta</taxon>
        <taxon>Spermatophyta</taxon>
        <taxon>Magnoliopsida</taxon>
        <taxon>eudicotyledons</taxon>
        <taxon>Gunneridae</taxon>
        <taxon>Pentapetalae</taxon>
        <taxon>rosids</taxon>
        <taxon>malvids</taxon>
        <taxon>Malvales</taxon>
        <taxon>Malvaceae</taxon>
        <taxon>Byttnerioideae</taxon>
        <taxon>Theobroma</taxon>
    </lineage>
</organism>
<reference evidence="2 3" key="1">
    <citation type="journal article" date="2013" name="Genome Biol.">
        <title>The genome sequence of the most widely cultivated cacao type and its use to identify candidate genes regulating pod color.</title>
        <authorList>
            <person name="Motamayor J.C."/>
            <person name="Mockaitis K."/>
            <person name="Schmutz J."/>
            <person name="Haiminen N."/>
            <person name="Iii D.L."/>
            <person name="Cornejo O."/>
            <person name="Findley S.D."/>
            <person name="Zheng P."/>
            <person name="Utro F."/>
            <person name="Royaert S."/>
            <person name="Saski C."/>
            <person name="Jenkins J."/>
            <person name="Podicheti R."/>
            <person name="Zhao M."/>
            <person name="Scheffler B.E."/>
            <person name="Stack J.C."/>
            <person name="Feltus F.A."/>
            <person name="Mustiga G.M."/>
            <person name="Amores F."/>
            <person name="Phillips W."/>
            <person name="Marelli J.P."/>
            <person name="May G.D."/>
            <person name="Shapiro H."/>
            <person name="Ma J."/>
            <person name="Bustamante C.D."/>
            <person name="Schnell R.J."/>
            <person name="Main D."/>
            <person name="Gilbert D."/>
            <person name="Parida L."/>
            <person name="Kuhn D.N."/>
        </authorList>
    </citation>
    <scope>NUCLEOTIDE SEQUENCE [LARGE SCALE GENOMIC DNA]</scope>
    <source>
        <strain evidence="3">cv. Matina 1-6</strain>
    </source>
</reference>
<keyword evidence="1" id="KW-1133">Transmembrane helix</keyword>
<dbReference type="Gramene" id="EOY33241">
    <property type="protein sequence ID" value="EOY33241"/>
    <property type="gene ID" value="TCM_041194"/>
</dbReference>
<feature type="transmembrane region" description="Helical" evidence="1">
    <location>
        <begin position="20"/>
        <end position="38"/>
    </location>
</feature>
<dbReference type="Proteomes" id="UP000026915">
    <property type="component" value="Chromosome 9"/>
</dbReference>
<dbReference type="HOGENOM" id="CLU_2403991_0_0_1"/>
<sequence>MCSTLWRNIINPLFPTNRIFLYVFSRFSYVVANGISLSGTMSGSKLLGFVSPLSTSGLHVFSTMASFSICPLAEQSLIGKRYFRIFRLADRVG</sequence>